<gene>
    <name evidence="2" type="ORF">RMCC_3861</name>
</gene>
<dbReference type="SUPFAM" id="SSF52540">
    <property type="entry name" value="P-loop containing nucleoside triphosphate hydrolases"/>
    <property type="match status" value="1"/>
</dbReference>
<dbReference type="RefSeq" id="WP_272937613.1">
    <property type="nucleotide sequence ID" value="NZ_BCSY01000063.1"/>
</dbReference>
<dbReference type="InterPro" id="IPR027417">
    <property type="entry name" value="P-loop_NTPase"/>
</dbReference>
<keyword evidence="3" id="KW-1185">Reference proteome</keyword>
<evidence type="ECO:0000313" key="2">
    <source>
        <dbReference type="EMBL" id="GAS96895.1"/>
    </source>
</evidence>
<dbReference type="PANTHER" id="PTHR43384">
    <property type="entry name" value="SEPTUM SITE-DETERMINING PROTEIN MIND HOMOLOG, CHLOROPLASTIC-RELATED"/>
    <property type="match status" value="1"/>
</dbReference>
<reference evidence="3" key="2">
    <citation type="submission" date="2016-02" db="EMBL/GenBank/DDBJ databases">
        <title>Draft genome sequence of five rapidly growing Mycobacterium species.</title>
        <authorList>
            <person name="Katahira K."/>
            <person name="Gotou Y."/>
            <person name="Iida K."/>
            <person name="Ogura Y."/>
            <person name="Hayashi T."/>
        </authorList>
    </citation>
    <scope>NUCLEOTIDE SEQUENCE [LARGE SCALE GENOMIC DNA]</scope>
    <source>
        <strain evidence="3">JCM15298</strain>
    </source>
</reference>
<organism evidence="2 3">
    <name type="scientific">Mycolicibacterium canariasense</name>
    <name type="common">Mycobacterium canariasense</name>
    <dbReference type="NCBI Taxonomy" id="228230"/>
    <lineage>
        <taxon>Bacteria</taxon>
        <taxon>Bacillati</taxon>
        <taxon>Actinomycetota</taxon>
        <taxon>Actinomycetes</taxon>
        <taxon>Mycobacteriales</taxon>
        <taxon>Mycobacteriaceae</taxon>
        <taxon>Mycolicibacterium</taxon>
    </lineage>
</organism>
<dbReference type="Proteomes" id="UP000069443">
    <property type="component" value="Unassembled WGS sequence"/>
</dbReference>
<dbReference type="EMBL" id="BCSY01000063">
    <property type="protein sequence ID" value="GAS96895.1"/>
    <property type="molecule type" value="Genomic_DNA"/>
</dbReference>
<protein>
    <submittedName>
        <fullName evidence="2">Chromosome partitioning ATPase</fullName>
    </submittedName>
</protein>
<comment type="caution">
    <text evidence="2">The sequence shown here is derived from an EMBL/GenBank/DDBJ whole genome shotgun (WGS) entry which is preliminary data.</text>
</comment>
<dbReference type="Pfam" id="PF26563">
    <property type="entry name" value="Rv3660c_N"/>
    <property type="match status" value="1"/>
</dbReference>
<dbReference type="STRING" id="228230.RMCC_3861"/>
<feature type="domain" description="Rv3660c-like CheY-like N-terminal" evidence="1">
    <location>
        <begin position="18"/>
        <end position="122"/>
    </location>
</feature>
<evidence type="ECO:0000313" key="3">
    <source>
        <dbReference type="Proteomes" id="UP000069443"/>
    </source>
</evidence>
<sequence length="360" mass="36326">MTPAPIAPAPTTSVLALLGDAAARDEVDRVAAAAGVRVVHAGEPSSRAVWTGAPVVLVDRLAADRCVARGLPRRDRVLLLSRADCRADWESAVAVGAERVLQLPGQEGVLMAALTAAPESPGAGTPRGPVLAVLGGTGGAGASVFAAAVAQAASDSLLVDADPWGAGLDLVLGSEHETGLRWPDLALNDGRLEYAALRDALPTRRGVTVLSGARTGTPIAPAPLASVIDAGRRAGVTVVCDVARQPGTATETALRAADLVALVTPADVRATAASGVIGSWVGTVNPNIGVVVRGPSPGGLRATDVARTIGVPLLASMRPQPGLATTMEHSGLRIRARSPLAAAAGRVLTLLRQQPVAVPR</sequence>
<accession>A0A100WEV0</accession>
<name>A0A100WEV0_MYCCR</name>
<dbReference type="NCBIfam" id="TIGR03815">
    <property type="entry name" value="CpaE_hom_Actino"/>
    <property type="match status" value="1"/>
</dbReference>
<dbReference type="GO" id="GO:0016887">
    <property type="term" value="F:ATP hydrolysis activity"/>
    <property type="evidence" value="ECO:0007669"/>
    <property type="project" value="TreeGrafter"/>
</dbReference>
<evidence type="ECO:0000259" key="1">
    <source>
        <dbReference type="Pfam" id="PF26563"/>
    </source>
</evidence>
<dbReference type="InterPro" id="IPR059050">
    <property type="entry name" value="Rv3660c_N"/>
</dbReference>
<proteinExistence type="predicted"/>
<dbReference type="GO" id="GO:0009898">
    <property type="term" value="C:cytoplasmic side of plasma membrane"/>
    <property type="evidence" value="ECO:0007669"/>
    <property type="project" value="TreeGrafter"/>
</dbReference>
<dbReference type="Gene3D" id="3.40.50.300">
    <property type="entry name" value="P-loop containing nucleotide triphosphate hydrolases"/>
    <property type="match status" value="1"/>
</dbReference>
<reference evidence="3" key="1">
    <citation type="journal article" date="2016" name="Genome Announc.">
        <title>Draft Genome Sequences of Five Rapidly Growing Mycobacterium Species, M. thermoresistibile, M. fortuitum subsp. acetamidolyticum, M. canariasense, M. brisbanense, and M. novocastrense.</title>
        <authorList>
            <person name="Katahira K."/>
            <person name="Ogura Y."/>
            <person name="Gotoh Y."/>
            <person name="Hayashi T."/>
        </authorList>
    </citation>
    <scope>NUCLEOTIDE SEQUENCE [LARGE SCALE GENOMIC DNA]</scope>
    <source>
        <strain evidence="3">JCM15298</strain>
    </source>
</reference>
<dbReference type="GO" id="GO:0051782">
    <property type="term" value="P:negative regulation of cell division"/>
    <property type="evidence" value="ECO:0007669"/>
    <property type="project" value="TreeGrafter"/>
</dbReference>
<dbReference type="GO" id="GO:0005524">
    <property type="term" value="F:ATP binding"/>
    <property type="evidence" value="ECO:0007669"/>
    <property type="project" value="TreeGrafter"/>
</dbReference>
<dbReference type="InterPro" id="IPR050625">
    <property type="entry name" value="ParA/MinD_ATPase"/>
</dbReference>
<dbReference type="AlphaFoldDB" id="A0A100WEV0"/>
<dbReference type="InterPro" id="IPR022521">
    <property type="entry name" value="Rv3660c"/>
</dbReference>
<dbReference type="PANTHER" id="PTHR43384:SF11">
    <property type="entry name" value="SEPTUM SITE DETERMINING PROTEIN"/>
    <property type="match status" value="1"/>
</dbReference>
<dbReference type="GO" id="GO:0005829">
    <property type="term" value="C:cytosol"/>
    <property type="evidence" value="ECO:0007669"/>
    <property type="project" value="TreeGrafter"/>
</dbReference>